<keyword evidence="2" id="KW-1185">Reference proteome</keyword>
<dbReference type="STRING" id="479434.Sthe_0967"/>
<evidence type="ECO:0000313" key="2">
    <source>
        <dbReference type="Proteomes" id="UP000002027"/>
    </source>
</evidence>
<gene>
    <name evidence="1" type="ordered locus">Sthe_0967</name>
</gene>
<sequence>MRAASLEPITRPSLAARAADPAKRRPYFQRKFFHFMKALLRLGVTRTCGALERYFQRKFFIALVSFFTEVGTTDRSTVDYFQRKFFHFTGDLPPSLGLRTTGAHD</sequence>
<accession>D1C2D6</accession>
<organism evidence="1 2">
    <name type="scientific">Sphaerobacter thermophilus (strain ATCC 49802 / DSM 20745 / KCCM 41009 / NCIMB 13125 / S 6022)</name>
    <dbReference type="NCBI Taxonomy" id="479434"/>
    <lineage>
        <taxon>Bacteria</taxon>
        <taxon>Pseudomonadati</taxon>
        <taxon>Thermomicrobiota</taxon>
        <taxon>Thermomicrobia</taxon>
        <taxon>Sphaerobacterales</taxon>
        <taxon>Sphaerobacterineae</taxon>
        <taxon>Sphaerobacteraceae</taxon>
        <taxon>Sphaerobacter</taxon>
    </lineage>
</organism>
<dbReference type="InParanoid" id="D1C2D6"/>
<dbReference type="HOGENOM" id="CLU_2234880_0_0_0"/>
<reference evidence="2" key="1">
    <citation type="submission" date="2009-11" db="EMBL/GenBank/DDBJ databases">
        <title>The complete chromosome 1 of Sphaerobacter thermophilus DSM 20745.</title>
        <authorList>
            <person name="Lucas S."/>
            <person name="Copeland A."/>
            <person name="Lapidus A."/>
            <person name="Glavina del Rio T."/>
            <person name="Dalin E."/>
            <person name="Tice H."/>
            <person name="Bruce D."/>
            <person name="Goodwin L."/>
            <person name="Pitluck S."/>
            <person name="Kyrpides N."/>
            <person name="Mavromatis K."/>
            <person name="Ivanova N."/>
            <person name="Mikhailova N."/>
            <person name="LaButti K.M."/>
            <person name="Clum A."/>
            <person name="Sun H.I."/>
            <person name="Brettin T."/>
            <person name="Detter J.C."/>
            <person name="Han C."/>
            <person name="Larimer F."/>
            <person name="Land M."/>
            <person name="Hauser L."/>
            <person name="Markowitz V."/>
            <person name="Cheng J.F."/>
            <person name="Hugenholtz P."/>
            <person name="Woyke T."/>
            <person name="Wu D."/>
            <person name="Steenblock K."/>
            <person name="Schneider S."/>
            <person name="Pukall R."/>
            <person name="Goeker M."/>
            <person name="Klenk H.P."/>
            <person name="Eisen J.A."/>
        </authorList>
    </citation>
    <scope>NUCLEOTIDE SEQUENCE [LARGE SCALE GENOMIC DNA]</scope>
    <source>
        <strain evidence="2">ATCC 49802 / DSM 20745 / S 6022</strain>
    </source>
</reference>
<dbReference type="Proteomes" id="UP000002027">
    <property type="component" value="Chromosome 1"/>
</dbReference>
<name>D1C2D6_SPHTD</name>
<dbReference type="EMBL" id="CP001823">
    <property type="protein sequence ID" value="ACZ38403.1"/>
    <property type="molecule type" value="Genomic_DNA"/>
</dbReference>
<protein>
    <submittedName>
        <fullName evidence="1">Uncharacterized protein</fullName>
    </submittedName>
</protein>
<proteinExistence type="predicted"/>
<dbReference type="RefSeq" id="WP_012871450.1">
    <property type="nucleotide sequence ID" value="NC_013523.1"/>
</dbReference>
<dbReference type="AlphaFoldDB" id="D1C2D6"/>
<evidence type="ECO:0000313" key="1">
    <source>
        <dbReference type="EMBL" id="ACZ38403.1"/>
    </source>
</evidence>
<reference evidence="1 2" key="2">
    <citation type="journal article" date="2010" name="Stand. Genomic Sci.">
        <title>Complete genome sequence of Desulfohalobium retbaense type strain (HR(100)).</title>
        <authorList>
            <person name="Spring S."/>
            <person name="Nolan M."/>
            <person name="Lapidus A."/>
            <person name="Glavina Del Rio T."/>
            <person name="Copeland A."/>
            <person name="Tice H."/>
            <person name="Cheng J.F."/>
            <person name="Lucas S."/>
            <person name="Land M."/>
            <person name="Chen F."/>
            <person name="Bruce D."/>
            <person name="Goodwin L."/>
            <person name="Pitluck S."/>
            <person name="Ivanova N."/>
            <person name="Mavromatis K."/>
            <person name="Mikhailova N."/>
            <person name="Pati A."/>
            <person name="Chen A."/>
            <person name="Palaniappan K."/>
            <person name="Hauser L."/>
            <person name="Chang Y.J."/>
            <person name="Jeffries C.D."/>
            <person name="Munk C."/>
            <person name="Kiss H."/>
            <person name="Chain P."/>
            <person name="Han C."/>
            <person name="Brettin T."/>
            <person name="Detter J.C."/>
            <person name="Schuler E."/>
            <person name="Goker M."/>
            <person name="Rohde M."/>
            <person name="Bristow J."/>
            <person name="Eisen J.A."/>
            <person name="Markowitz V."/>
            <person name="Hugenholtz P."/>
            <person name="Kyrpides N.C."/>
            <person name="Klenk H.P."/>
        </authorList>
    </citation>
    <scope>NUCLEOTIDE SEQUENCE [LARGE SCALE GENOMIC DNA]</scope>
    <source>
        <strain evidence="2">ATCC 49802 / DSM 20745 / S 6022</strain>
    </source>
</reference>
<dbReference type="KEGG" id="sti:Sthe_0967"/>